<protein>
    <recommendedName>
        <fullName evidence="2">DUF7674 domain-containing protein</fullName>
    </recommendedName>
</protein>
<feature type="domain" description="DUF7674" evidence="2">
    <location>
        <begin position="132"/>
        <end position="232"/>
    </location>
</feature>
<reference evidence="3" key="1">
    <citation type="journal article" date="2021" name="PeerJ">
        <title>Extensive microbial diversity within the chicken gut microbiome revealed by metagenomics and culture.</title>
        <authorList>
            <person name="Gilroy R."/>
            <person name="Ravi A."/>
            <person name="Getino M."/>
            <person name="Pursley I."/>
            <person name="Horton D.L."/>
            <person name="Alikhan N.F."/>
            <person name="Baker D."/>
            <person name="Gharbi K."/>
            <person name="Hall N."/>
            <person name="Watson M."/>
            <person name="Adriaenssens E.M."/>
            <person name="Foster-Nyarko E."/>
            <person name="Jarju S."/>
            <person name="Secka A."/>
            <person name="Antonio M."/>
            <person name="Oren A."/>
            <person name="Chaudhuri R.R."/>
            <person name="La Ragione R."/>
            <person name="Hildebrand F."/>
            <person name="Pallen M.J."/>
        </authorList>
    </citation>
    <scope>NUCLEOTIDE SEQUENCE</scope>
    <source>
        <strain evidence="3">1282</strain>
    </source>
</reference>
<organism evidence="3 4">
    <name type="scientific">Candidatus Acutalibacter pullistercoris</name>
    <dbReference type="NCBI Taxonomy" id="2838418"/>
    <lineage>
        <taxon>Bacteria</taxon>
        <taxon>Bacillati</taxon>
        <taxon>Bacillota</taxon>
        <taxon>Clostridia</taxon>
        <taxon>Eubacteriales</taxon>
        <taxon>Acutalibacteraceae</taxon>
        <taxon>Acutalibacter</taxon>
    </lineage>
</organism>
<evidence type="ECO:0000259" key="2">
    <source>
        <dbReference type="Pfam" id="PF24722"/>
    </source>
</evidence>
<feature type="compositionally biased region" description="Basic residues" evidence="1">
    <location>
        <begin position="239"/>
        <end position="252"/>
    </location>
</feature>
<dbReference type="EMBL" id="DXDU01000102">
    <property type="protein sequence ID" value="HIY26757.1"/>
    <property type="molecule type" value="Genomic_DNA"/>
</dbReference>
<dbReference type="Pfam" id="PF24722">
    <property type="entry name" value="DUF7674"/>
    <property type="match status" value="1"/>
</dbReference>
<feature type="region of interest" description="Disordered" evidence="1">
    <location>
        <begin position="239"/>
        <end position="262"/>
    </location>
</feature>
<accession>A0A9D2C1S9</accession>
<comment type="caution">
    <text evidence="3">The sequence shown here is derived from an EMBL/GenBank/DDBJ whole genome shotgun (WGS) entry which is preliminary data.</text>
</comment>
<evidence type="ECO:0000313" key="3">
    <source>
        <dbReference type="EMBL" id="HIY26757.1"/>
    </source>
</evidence>
<feature type="compositionally biased region" description="Basic and acidic residues" evidence="1">
    <location>
        <begin position="253"/>
        <end position="262"/>
    </location>
</feature>
<evidence type="ECO:0000256" key="1">
    <source>
        <dbReference type="SAM" id="MobiDB-lite"/>
    </source>
</evidence>
<gene>
    <name evidence="3" type="ORF">H9838_06235</name>
</gene>
<name>A0A9D2C1S9_9FIRM</name>
<sequence>MEFDAFTWIQDGLWEELEKQGFRAPQPLEDQAGKAVSFSTDEVAYSLLYDEKHQRFQLRSTTLTEEGQPTEWRGLSLWLFDPAEGTKGDADSILNDFLEVVRGPKRVAMVQQKKTRRTKDNERSVDPLFFLNRLVNFFPELKEEINEEKIVYGQVRAVTFVRSQVVPKVSRLLKSSPKTATLEKLGSLLGDMYKDGDLDLRSVVTIALLNQLDDQDFETLKPHLGEELQKAVRFTRKLKGKKVKPEKKKKEKKVVARLDDKH</sequence>
<reference evidence="3" key="2">
    <citation type="submission" date="2021-04" db="EMBL/GenBank/DDBJ databases">
        <authorList>
            <person name="Gilroy R."/>
        </authorList>
    </citation>
    <scope>NUCLEOTIDE SEQUENCE</scope>
    <source>
        <strain evidence="3">1282</strain>
    </source>
</reference>
<dbReference type="InterPro" id="IPR056091">
    <property type="entry name" value="DUF7674"/>
</dbReference>
<dbReference type="Proteomes" id="UP000823915">
    <property type="component" value="Unassembled WGS sequence"/>
</dbReference>
<evidence type="ECO:0000313" key="4">
    <source>
        <dbReference type="Proteomes" id="UP000823915"/>
    </source>
</evidence>
<dbReference type="AlphaFoldDB" id="A0A9D2C1S9"/>
<proteinExistence type="predicted"/>